<dbReference type="InterPro" id="IPR056119">
    <property type="entry name" value="DUF7702"/>
</dbReference>
<accession>A0A5M3N4Y8</accession>
<gene>
    <name evidence="3" type="ORF">CONPUDRAFT_140954</name>
</gene>
<keyword evidence="1" id="KW-1133">Transmembrane helix</keyword>
<evidence type="ECO:0000313" key="4">
    <source>
        <dbReference type="Proteomes" id="UP000053558"/>
    </source>
</evidence>
<dbReference type="SUPFAM" id="SSF103473">
    <property type="entry name" value="MFS general substrate transporter"/>
    <property type="match status" value="1"/>
</dbReference>
<dbReference type="Proteomes" id="UP000053558">
    <property type="component" value="Unassembled WGS sequence"/>
</dbReference>
<dbReference type="PANTHER" id="PTHR42109">
    <property type="entry name" value="UNPLACED GENOMIC SCAFFOLD UM_SCAF_CONTIG_1.265, WHOLE GENOME SHOTGUN SEQUENCE"/>
    <property type="match status" value="1"/>
</dbReference>
<dbReference type="AlphaFoldDB" id="A0A5M3N4Y8"/>
<feature type="transmembrane region" description="Helical" evidence="1">
    <location>
        <begin position="40"/>
        <end position="60"/>
    </location>
</feature>
<evidence type="ECO:0000256" key="1">
    <source>
        <dbReference type="SAM" id="Phobius"/>
    </source>
</evidence>
<dbReference type="InterPro" id="IPR036259">
    <property type="entry name" value="MFS_trans_sf"/>
</dbReference>
<dbReference type="EMBL" id="JH711573">
    <property type="protein sequence ID" value="EIW86368.1"/>
    <property type="molecule type" value="Genomic_DNA"/>
</dbReference>
<feature type="transmembrane region" description="Helical" evidence="1">
    <location>
        <begin position="235"/>
        <end position="260"/>
    </location>
</feature>
<keyword evidence="4" id="KW-1185">Reference proteome</keyword>
<dbReference type="GeneID" id="19201597"/>
<protein>
    <recommendedName>
        <fullName evidence="2">DUF7702 domain-containing protein</fullName>
    </recommendedName>
</protein>
<dbReference type="OrthoDB" id="2560628at2759"/>
<reference evidence="4" key="1">
    <citation type="journal article" date="2012" name="Science">
        <title>The Paleozoic origin of enzymatic lignin decomposition reconstructed from 31 fungal genomes.</title>
        <authorList>
            <person name="Floudas D."/>
            <person name="Binder M."/>
            <person name="Riley R."/>
            <person name="Barry K."/>
            <person name="Blanchette R.A."/>
            <person name="Henrissat B."/>
            <person name="Martinez A.T."/>
            <person name="Otillar R."/>
            <person name="Spatafora J.W."/>
            <person name="Yadav J.S."/>
            <person name="Aerts A."/>
            <person name="Benoit I."/>
            <person name="Boyd A."/>
            <person name="Carlson A."/>
            <person name="Copeland A."/>
            <person name="Coutinho P.M."/>
            <person name="de Vries R.P."/>
            <person name="Ferreira P."/>
            <person name="Findley K."/>
            <person name="Foster B."/>
            <person name="Gaskell J."/>
            <person name="Glotzer D."/>
            <person name="Gorecki P."/>
            <person name="Heitman J."/>
            <person name="Hesse C."/>
            <person name="Hori C."/>
            <person name="Igarashi K."/>
            <person name="Jurgens J.A."/>
            <person name="Kallen N."/>
            <person name="Kersten P."/>
            <person name="Kohler A."/>
            <person name="Kuees U."/>
            <person name="Kumar T.K.A."/>
            <person name="Kuo A."/>
            <person name="LaButti K."/>
            <person name="Larrondo L.F."/>
            <person name="Lindquist E."/>
            <person name="Ling A."/>
            <person name="Lombard V."/>
            <person name="Lucas S."/>
            <person name="Lundell T."/>
            <person name="Martin R."/>
            <person name="McLaughlin D.J."/>
            <person name="Morgenstern I."/>
            <person name="Morin E."/>
            <person name="Murat C."/>
            <person name="Nagy L.G."/>
            <person name="Nolan M."/>
            <person name="Ohm R.A."/>
            <person name="Patyshakuliyeva A."/>
            <person name="Rokas A."/>
            <person name="Ruiz-Duenas F.J."/>
            <person name="Sabat G."/>
            <person name="Salamov A."/>
            <person name="Samejima M."/>
            <person name="Schmutz J."/>
            <person name="Slot J.C."/>
            <person name="St John F."/>
            <person name="Stenlid J."/>
            <person name="Sun H."/>
            <person name="Sun S."/>
            <person name="Syed K."/>
            <person name="Tsang A."/>
            <person name="Wiebenga A."/>
            <person name="Young D."/>
            <person name="Pisabarro A."/>
            <person name="Eastwood D.C."/>
            <person name="Martin F."/>
            <person name="Cullen D."/>
            <person name="Grigoriev I.V."/>
            <person name="Hibbett D.S."/>
        </authorList>
    </citation>
    <scope>NUCLEOTIDE SEQUENCE [LARGE SCALE GENOMIC DNA]</scope>
    <source>
        <strain evidence="4">RWD-64-598 SS2</strain>
    </source>
</reference>
<keyword evidence="1" id="KW-0812">Transmembrane</keyword>
<dbReference type="Pfam" id="PF24800">
    <property type="entry name" value="DUF7702"/>
    <property type="match status" value="1"/>
</dbReference>
<feature type="transmembrane region" description="Helical" evidence="1">
    <location>
        <begin position="72"/>
        <end position="97"/>
    </location>
</feature>
<organism evidence="3 4">
    <name type="scientific">Coniophora puteana (strain RWD-64-598)</name>
    <name type="common">Brown rot fungus</name>
    <dbReference type="NCBI Taxonomy" id="741705"/>
    <lineage>
        <taxon>Eukaryota</taxon>
        <taxon>Fungi</taxon>
        <taxon>Dikarya</taxon>
        <taxon>Basidiomycota</taxon>
        <taxon>Agaricomycotina</taxon>
        <taxon>Agaricomycetes</taxon>
        <taxon>Agaricomycetidae</taxon>
        <taxon>Boletales</taxon>
        <taxon>Coniophorineae</taxon>
        <taxon>Coniophoraceae</taxon>
        <taxon>Coniophora</taxon>
    </lineage>
</organism>
<keyword evidence="1" id="KW-0472">Membrane</keyword>
<name>A0A5M3N4Y8_CONPW</name>
<feature type="transmembrane region" description="Helical" evidence="1">
    <location>
        <begin position="6"/>
        <end position="28"/>
    </location>
</feature>
<dbReference type="RefSeq" id="XP_007763203.1">
    <property type="nucleotide sequence ID" value="XM_007765013.1"/>
</dbReference>
<feature type="domain" description="DUF7702" evidence="2">
    <location>
        <begin position="6"/>
        <end position="217"/>
    </location>
</feature>
<dbReference type="KEGG" id="cput:CONPUDRAFT_140954"/>
<evidence type="ECO:0000313" key="3">
    <source>
        <dbReference type="EMBL" id="EIW86368.1"/>
    </source>
</evidence>
<comment type="caution">
    <text evidence="3">The sequence shown here is derived from an EMBL/GenBank/DDBJ whole genome shotgun (WGS) entry which is preliminary data.</text>
</comment>
<sequence length="292" mass="31860">MSKLNTQGILALITAVAYLPFLFISFYISKKHGFGRNAGWVLLLIFSIIRVVGGALLVAAEEITPPNINLYIAGYACEASGVSPLLMCTLGLLQTVTQGPDGRSKNARVFRLIHLVGLAALVLTIIGISDATSSSSDSQSHANLFRRIGVLVFGLMFIILAAIALFLWCQVGSLMKHRRTLLVAITIALPFIGVRTLYSILSTFSSSSFGISGTSTTTSTTTNSLSQFNMFNGNWHIYVIMGMVTEYVAIIVYSVAGMILPLESDYKLTTYGDEYPLYPEGHYQYPQQYRPA</sequence>
<evidence type="ECO:0000259" key="2">
    <source>
        <dbReference type="Pfam" id="PF24800"/>
    </source>
</evidence>
<feature type="transmembrane region" description="Helical" evidence="1">
    <location>
        <begin position="148"/>
        <end position="169"/>
    </location>
</feature>
<dbReference type="OMA" id="MQVIMEW"/>
<feature type="transmembrane region" description="Helical" evidence="1">
    <location>
        <begin position="181"/>
        <end position="201"/>
    </location>
</feature>
<dbReference type="PANTHER" id="PTHR42109:SF2">
    <property type="entry name" value="INTEGRAL MEMBRANE PROTEIN"/>
    <property type="match status" value="1"/>
</dbReference>
<proteinExistence type="predicted"/>
<feature type="transmembrane region" description="Helical" evidence="1">
    <location>
        <begin position="109"/>
        <end position="128"/>
    </location>
</feature>